<comment type="caution">
    <text evidence="2">The sequence shown here is derived from an EMBL/GenBank/DDBJ whole genome shotgun (WGS) entry which is preliminary data.</text>
</comment>
<accession>A0A2Z6RN70</accession>
<feature type="domain" description="BTB" evidence="1">
    <location>
        <begin position="23"/>
        <end position="85"/>
    </location>
</feature>
<dbReference type="Gene3D" id="3.30.710.10">
    <property type="entry name" value="Potassium Channel Kv1.1, Chain A"/>
    <property type="match status" value="1"/>
</dbReference>
<dbReference type="InterPro" id="IPR000210">
    <property type="entry name" value="BTB/POZ_dom"/>
</dbReference>
<keyword evidence="3" id="KW-1185">Reference proteome</keyword>
<dbReference type="STRING" id="94130.A0A2Z6RN70"/>
<evidence type="ECO:0000313" key="2">
    <source>
        <dbReference type="EMBL" id="GBB93706.1"/>
    </source>
</evidence>
<protein>
    <recommendedName>
        <fullName evidence="1">BTB domain-containing protein</fullName>
    </recommendedName>
</protein>
<dbReference type="AlphaFoldDB" id="A0A2Z6RN70"/>
<dbReference type="InterPro" id="IPR011333">
    <property type="entry name" value="SKP1/BTB/POZ_sf"/>
</dbReference>
<evidence type="ECO:0000259" key="1">
    <source>
        <dbReference type="PROSITE" id="PS50097"/>
    </source>
</evidence>
<reference evidence="2 3" key="1">
    <citation type="submission" date="2017-11" db="EMBL/GenBank/DDBJ databases">
        <title>The genome of Rhizophagus clarus HR1 reveals common genetic basis of auxotrophy among arbuscular mycorrhizal fungi.</title>
        <authorList>
            <person name="Kobayashi Y."/>
        </authorList>
    </citation>
    <scope>NUCLEOTIDE SEQUENCE [LARGE SCALE GENOMIC DNA]</scope>
    <source>
        <strain evidence="2 3">HR1</strain>
    </source>
</reference>
<name>A0A2Z6RN70_9GLOM</name>
<dbReference type="Proteomes" id="UP000247702">
    <property type="component" value="Unassembled WGS sequence"/>
</dbReference>
<dbReference type="CDD" id="cd18186">
    <property type="entry name" value="BTB_POZ_ZBTB_KLHL-like"/>
    <property type="match status" value="1"/>
</dbReference>
<dbReference type="PROSITE" id="PS50097">
    <property type="entry name" value="BTB"/>
    <property type="match status" value="1"/>
</dbReference>
<gene>
    <name evidence="2" type="ORF">RclHR1_02220001</name>
</gene>
<proteinExistence type="predicted"/>
<evidence type="ECO:0000313" key="3">
    <source>
        <dbReference type="Proteomes" id="UP000247702"/>
    </source>
</evidence>
<organism evidence="2 3">
    <name type="scientific">Rhizophagus clarus</name>
    <dbReference type="NCBI Taxonomy" id="94130"/>
    <lineage>
        <taxon>Eukaryota</taxon>
        <taxon>Fungi</taxon>
        <taxon>Fungi incertae sedis</taxon>
        <taxon>Mucoromycota</taxon>
        <taxon>Glomeromycotina</taxon>
        <taxon>Glomeromycetes</taxon>
        <taxon>Glomerales</taxon>
        <taxon>Glomeraceae</taxon>
        <taxon>Rhizophagus</taxon>
    </lineage>
</organism>
<dbReference type="SUPFAM" id="SSF54695">
    <property type="entry name" value="POZ domain"/>
    <property type="match status" value="1"/>
</dbReference>
<dbReference type="EMBL" id="BEXD01001358">
    <property type="protein sequence ID" value="GBB93706.1"/>
    <property type="molecule type" value="Genomic_DNA"/>
</dbReference>
<dbReference type="Pfam" id="PF00651">
    <property type="entry name" value="BTB"/>
    <property type="match status" value="1"/>
</dbReference>
<sequence>MTFEFYPVLSHNFSQLLEDTDEYNVIIKVGEGSNTKEFRAHSIILRARSDYFKRALSQNWATKKNNMINFTKQNISPIVFEMIIR</sequence>